<dbReference type="InterPro" id="IPR036286">
    <property type="entry name" value="LexA/Signal_pep-like_sf"/>
</dbReference>
<dbReference type="InterPro" id="IPR019533">
    <property type="entry name" value="Peptidase_S26"/>
</dbReference>
<keyword evidence="4" id="KW-1185">Reference proteome</keyword>
<evidence type="ECO:0000313" key="3">
    <source>
        <dbReference type="EMBL" id="QRZ15748.1"/>
    </source>
</evidence>
<dbReference type="Gene3D" id="2.10.109.10">
    <property type="entry name" value="Umud Fragment, subunit A"/>
    <property type="match status" value="1"/>
</dbReference>
<evidence type="ECO:0000313" key="4">
    <source>
        <dbReference type="Proteomes" id="UP000663629"/>
    </source>
</evidence>
<dbReference type="Pfam" id="PF10502">
    <property type="entry name" value="Peptidase_S26"/>
    <property type="match status" value="1"/>
</dbReference>
<dbReference type="SUPFAM" id="SSF51306">
    <property type="entry name" value="LexA/Signal peptidase"/>
    <property type="match status" value="1"/>
</dbReference>
<accession>A0ABX7JQZ5</accession>
<feature type="compositionally biased region" description="Polar residues" evidence="1">
    <location>
        <begin position="184"/>
        <end position="194"/>
    </location>
</feature>
<dbReference type="Proteomes" id="UP000663629">
    <property type="component" value="Chromosome 2"/>
</dbReference>
<dbReference type="EMBL" id="CP070371">
    <property type="protein sequence ID" value="QRZ15748.1"/>
    <property type="molecule type" value="Genomic_DNA"/>
</dbReference>
<proteinExistence type="predicted"/>
<organism evidence="3 4">
    <name type="scientific">Paracoccus methylovorus</name>
    <dbReference type="NCBI Taxonomy" id="2812658"/>
    <lineage>
        <taxon>Bacteria</taxon>
        <taxon>Pseudomonadati</taxon>
        <taxon>Pseudomonadota</taxon>
        <taxon>Alphaproteobacteria</taxon>
        <taxon>Rhodobacterales</taxon>
        <taxon>Paracoccaceae</taxon>
        <taxon>Paracoccus</taxon>
    </lineage>
</organism>
<name>A0ABX7JQZ5_9RHOB</name>
<dbReference type="RefSeq" id="WP_205296641.1">
    <property type="nucleotide sequence ID" value="NZ_CP070371.1"/>
</dbReference>
<evidence type="ECO:0000256" key="1">
    <source>
        <dbReference type="SAM" id="MobiDB-lite"/>
    </source>
</evidence>
<sequence length="200" mass="21379">MTRRTRITYLAATAAAVLVIGPVSVTEIAPRLIWNASASLPIGFYRLEPPTTLAVGDLVAVTPPDPLAQFVTARGYVGSGVPLLKRVAALPGTRVCRSGTTITVAGQAIGEARERDSLGRPLPVWQGCRLIAEDEIFLMNREIEDSLDGRYFGPLPLASVTARIIPLWTDVVGDGRFRRPAAGTESTPDSTPNHQPKGPN</sequence>
<protein>
    <submittedName>
        <fullName evidence="3">S26 family signal peptidase</fullName>
    </submittedName>
</protein>
<reference evidence="3 4" key="1">
    <citation type="submission" date="2021-02" db="EMBL/GenBank/DDBJ databases">
        <title>Paracoccus methylovroum sp.nov., a new methanol and methylamine utilizing methylotrophic denitrifer.</title>
        <authorList>
            <person name="Timsy T."/>
            <person name="Behrendt U."/>
            <person name="Ulrich A."/>
            <person name="Spanner T."/>
            <person name="Foesel B.U."/>
            <person name="Horn M.A."/>
            <person name="Kolb S."/>
        </authorList>
    </citation>
    <scope>NUCLEOTIDE SEQUENCE [LARGE SCALE GENOMIC DNA]</scope>
    <source>
        <strain evidence="3 4">H4-D09</strain>
    </source>
</reference>
<feature type="domain" description="Peptidase S26" evidence="2">
    <location>
        <begin position="8"/>
        <end position="166"/>
    </location>
</feature>
<evidence type="ECO:0000259" key="2">
    <source>
        <dbReference type="Pfam" id="PF10502"/>
    </source>
</evidence>
<feature type="region of interest" description="Disordered" evidence="1">
    <location>
        <begin position="177"/>
        <end position="200"/>
    </location>
</feature>
<gene>
    <name evidence="3" type="ORF">JWJ88_15695</name>
</gene>